<sequence>MKCRWQEGNRITLLENGDQYYPALFAAIGRASRRVILESFYLV</sequence>
<evidence type="ECO:0000313" key="1">
    <source>
        <dbReference type="EMBL" id="STS89329.1"/>
    </source>
</evidence>
<proteinExistence type="predicted"/>
<dbReference type="EC" id="2.7.8.-" evidence="1"/>
<protein>
    <submittedName>
        <fullName evidence="1">Cardiolipin synthetase</fullName>
        <ecNumber evidence="1">2.7.8.-</ecNumber>
    </submittedName>
</protein>
<name>A0A7H4MG79_KLEVA</name>
<dbReference type="Proteomes" id="UP000254545">
    <property type="component" value="Unassembled WGS sequence"/>
</dbReference>
<accession>A0A7H4MG79</accession>
<evidence type="ECO:0000313" key="2">
    <source>
        <dbReference type="Proteomes" id="UP000254545"/>
    </source>
</evidence>
<keyword evidence="1" id="KW-0808">Transferase</keyword>
<reference evidence="1 2" key="1">
    <citation type="submission" date="2018-06" db="EMBL/GenBank/DDBJ databases">
        <authorList>
            <consortium name="Pathogen Informatics"/>
            <person name="Doyle S."/>
        </authorList>
    </citation>
    <scope>NUCLEOTIDE SEQUENCE [LARGE SCALE GENOMIC DNA]</scope>
    <source>
        <strain evidence="1 2">NCTC9177</strain>
    </source>
</reference>
<dbReference type="SUPFAM" id="SSF56024">
    <property type="entry name" value="Phospholipase D/nuclease"/>
    <property type="match status" value="1"/>
</dbReference>
<comment type="caution">
    <text evidence="1">The sequence shown here is derived from an EMBL/GenBank/DDBJ whole genome shotgun (WGS) entry which is preliminary data.</text>
</comment>
<organism evidence="1 2">
    <name type="scientific">Klebsiella variicola</name>
    <dbReference type="NCBI Taxonomy" id="244366"/>
    <lineage>
        <taxon>Bacteria</taxon>
        <taxon>Pseudomonadati</taxon>
        <taxon>Pseudomonadota</taxon>
        <taxon>Gammaproteobacteria</taxon>
        <taxon>Enterobacterales</taxon>
        <taxon>Enterobacteriaceae</taxon>
        <taxon>Klebsiella/Raoultella group</taxon>
        <taxon>Klebsiella</taxon>
        <taxon>Klebsiella pneumoniae complex</taxon>
    </lineage>
</organism>
<dbReference type="GO" id="GO:0016740">
    <property type="term" value="F:transferase activity"/>
    <property type="evidence" value="ECO:0007669"/>
    <property type="project" value="UniProtKB-KW"/>
</dbReference>
<gene>
    <name evidence="1" type="primary">ybhO_3</name>
    <name evidence="1" type="ORF">NCTC9177_03209</name>
</gene>
<dbReference type="EMBL" id="UGKR01000003">
    <property type="protein sequence ID" value="STS89329.1"/>
    <property type="molecule type" value="Genomic_DNA"/>
</dbReference>
<dbReference type="AlphaFoldDB" id="A0A7H4MG79"/>